<feature type="region of interest" description="Disordered" evidence="1">
    <location>
        <begin position="74"/>
        <end position="101"/>
    </location>
</feature>
<feature type="region of interest" description="Disordered" evidence="1">
    <location>
        <begin position="122"/>
        <end position="184"/>
    </location>
</feature>
<feature type="compositionally biased region" description="Polar residues" evidence="1">
    <location>
        <begin position="160"/>
        <end position="172"/>
    </location>
</feature>
<dbReference type="EMBL" id="KZ679134">
    <property type="protein sequence ID" value="PTB75225.1"/>
    <property type="molecule type" value="Genomic_DNA"/>
</dbReference>
<keyword evidence="3" id="KW-1185">Reference proteome</keyword>
<feature type="compositionally biased region" description="Basic residues" evidence="1">
    <location>
        <begin position="142"/>
        <end position="158"/>
    </location>
</feature>
<reference evidence="2 3" key="1">
    <citation type="submission" date="2016-07" db="EMBL/GenBank/DDBJ databases">
        <title>Multiple horizontal gene transfer events from other fungi enriched the ability of initially mycotrophic Trichoderma (Ascomycota) to feed on dead plant biomass.</title>
        <authorList>
            <consortium name="DOE Joint Genome Institute"/>
            <person name="Aerts A."/>
            <person name="Atanasova L."/>
            <person name="Chenthamara K."/>
            <person name="Zhang J."/>
            <person name="Grujic M."/>
            <person name="Henrissat B."/>
            <person name="Kuo A."/>
            <person name="Salamov A."/>
            <person name="Lipzen A."/>
            <person name="Labutti K."/>
            <person name="Barry K."/>
            <person name="Miao Y."/>
            <person name="Rahimi M.J."/>
            <person name="Shen Q."/>
            <person name="Grigoriev I.V."/>
            <person name="Kubicek C.P."/>
            <person name="Druzhinina I.S."/>
        </authorList>
    </citation>
    <scope>NUCLEOTIDE SEQUENCE [LARGE SCALE GENOMIC DNA]</scope>
    <source>
        <strain evidence="2 3">ATCC 18648</strain>
    </source>
</reference>
<evidence type="ECO:0000313" key="2">
    <source>
        <dbReference type="EMBL" id="PTB75225.1"/>
    </source>
</evidence>
<sequence>MRLSGPSTQSIDGSVLYSQRLMLLRYLCCACARARARACACTDSIHCQHPPIARQNSPRILSSRHHLHLDSTLRETHQKLSSHSPLAEAPRPPTPASSRAFANGQFIPVALIDARSDSRFRRPPFAAPVWRPGDACRGERRQLRKPKERGERKKKKNRNTTAERGGSTQRATTRLGHRHRHQQR</sequence>
<evidence type="ECO:0000313" key="3">
    <source>
        <dbReference type="Proteomes" id="UP000240760"/>
    </source>
</evidence>
<dbReference type="OrthoDB" id="10662367at2759"/>
<dbReference type="AlphaFoldDB" id="A0A2T4C135"/>
<evidence type="ECO:0000256" key="1">
    <source>
        <dbReference type="SAM" id="MobiDB-lite"/>
    </source>
</evidence>
<gene>
    <name evidence="2" type="ORF">M440DRAFT_1271198</name>
</gene>
<name>A0A2T4C135_TRILO</name>
<feature type="compositionally biased region" description="Basic residues" evidence="1">
    <location>
        <begin position="175"/>
        <end position="184"/>
    </location>
</feature>
<accession>A0A2T4C135</accession>
<protein>
    <submittedName>
        <fullName evidence="2">Uncharacterized protein</fullName>
    </submittedName>
</protein>
<organism evidence="2 3">
    <name type="scientific">Trichoderma longibrachiatum ATCC 18648</name>
    <dbReference type="NCBI Taxonomy" id="983965"/>
    <lineage>
        <taxon>Eukaryota</taxon>
        <taxon>Fungi</taxon>
        <taxon>Dikarya</taxon>
        <taxon>Ascomycota</taxon>
        <taxon>Pezizomycotina</taxon>
        <taxon>Sordariomycetes</taxon>
        <taxon>Hypocreomycetidae</taxon>
        <taxon>Hypocreales</taxon>
        <taxon>Hypocreaceae</taxon>
        <taxon>Trichoderma</taxon>
    </lineage>
</organism>
<dbReference type="Proteomes" id="UP000240760">
    <property type="component" value="Unassembled WGS sequence"/>
</dbReference>
<proteinExistence type="predicted"/>